<evidence type="ECO:0000313" key="6">
    <source>
        <dbReference type="Proteomes" id="UP001370490"/>
    </source>
</evidence>
<dbReference type="InterPro" id="IPR012334">
    <property type="entry name" value="Pectin_lyas_fold"/>
</dbReference>
<protein>
    <submittedName>
        <fullName evidence="5">Pectinesterase, catalytic</fullName>
    </submittedName>
</protein>
<organism evidence="5 6">
    <name type="scientific">Dillenia turbinata</name>
    <dbReference type="NCBI Taxonomy" id="194707"/>
    <lineage>
        <taxon>Eukaryota</taxon>
        <taxon>Viridiplantae</taxon>
        <taxon>Streptophyta</taxon>
        <taxon>Embryophyta</taxon>
        <taxon>Tracheophyta</taxon>
        <taxon>Spermatophyta</taxon>
        <taxon>Magnoliopsida</taxon>
        <taxon>eudicotyledons</taxon>
        <taxon>Gunneridae</taxon>
        <taxon>Pentapetalae</taxon>
        <taxon>Dilleniales</taxon>
        <taxon>Dilleniaceae</taxon>
        <taxon>Dillenia</taxon>
    </lineage>
</organism>
<keyword evidence="2" id="KW-0378">Hydrolase</keyword>
<dbReference type="GO" id="GO:0042545">
    <property type="term" value="P:cell wall modification"/>
    <property type="evidence" value="ECO:0007669"/>
    <property type="project" value="InterPro"/>
</dbReference>
<dbReference type="InterPro" id="IPR000070">
    <property type="entry name" value="Pectinesterase_cat"/>
</dbReference>
<accession>A0AAN8VYC2</accession>
<dbReference type="InterPro" id="IPR011050">
    <property type="entry name" value="Pectin_lyase_fold/virulence"/>
</dbReference>
<dbReference type="EMBL" id="JBAMMX010000004">
    <property type="protein sequence ID" value="KAK6942549.1"/>
    <property type="molecule type" value="Genomic_DNA"/>
</dbReference>
<evidence type="ECO:0000256" key="3">
    <source>
        <dbReference type="ARBA" id="ARBA00023085"/>
    </source>
</evidence>
<comment type="pathway">
    <text evidence="1">Glycan metabolism; pectin degradation; 2-dehydro-3-deoxy-D-gluconate from pectin: step 1/5.</text>
</comment>
<dbReference type="PANTHER" id="PTHR31707">
    <property type="entry name" value="PECTINESTERASE"/>
    <property type="match status" value="1"/>
</dbReference>
<keyword evidence="3" id="KW-0063">Aspartyl esterase</keyword>
<proteinExistence type="predicted"/>
<dbReference type="AlphaFoldDB" id="A0AAN8VYC2"/>
<feature type="domain" description="Pectinesterase catalytic" evidence="4">
    <location>
        <begin position="55"/>
        <end position="161"/>
    </location>
</feature>
<sequence length="175" mass="19446">MGNVFCHKKFYAVGGTQVLDENKDEALPLQSQNFADLLGVPEVGFSNGRKGKTKLIISLLRVIVNANPRVYVQKSYLGRPWGTYSRTAVIETHIDDLIDPSGWLQWEGKSDRVLSTLYYAEYGNSGEGSSLQNRVQWPGFHALRSRSEASPFSVSNLIQGDTWIPHSGIPFSADI</sequence>
<keyword evidence="6" id="KW-1185">Reference proteome</keyword>
<name>A0AAN8VYC2_9MAGN</name>
<dbReference type="Pfam" id="PF01095">
    <property type="entry name" value="Pectinesterase"/>
    <property type="match status" value="1"/>
</dbReference>
<evidence type="ECO:0000256" key="2">
    <source>
        <dbReference type="ARBA" id="ARBA00022801"/>
    </source>
</evidence>
<evidence type="ECO:0000256" key="1">
    <source>
        <dbReference type="ARBA" id="ARBA00005184"/>
    </source>
</evidence>
<evidence type="ECO:0000259" key="4">
    <source>
        <dbReference type="Pfam" id="PF01095"/>
    </source>
</evidence>
<evidence type="ECO:0000313" key="5">
    <source>
        <dbReference type="EMBL" id="KAK6942549.1"/>
    </source>
</evidence>
<dbReference type="SUPFAM" id="SSF51126">
    <property type="entry name" value="Pectin lyase-like"/>
    <property type="match status" value="1"/>
</dbReference>
<comment type="caution">
    <text evidence="5">The sequence shown here is derived from an EMBL/GenBank/DDBJ whole genome shotgun (WGS) entry which is preliminary data.</text>
</comment>
<dbReference type="Gene3D" id="2.160.20.10">
    <property type="entry name" value="Single-stranded right-handed beta-helix, Pectin lyase-like"/>
    <property type="match status" value="1"/>
</dbReference>
<gene>
    <name evidence="5" type="ORF">RJ641_027926</name>
</gene>
<dbReference type="Proteomes" id="UP001370490">
    <property type="component" value="Unassembled WGS sequence"/>
</dbReference>
<reference evidence="5 6" key="1">
    <citation type="submission" date="2023-12" db="EMBL/GenBank/DDBJ databases">
        <title>A high-quality genome assembly for Dillenia turbinata (Dilleniales).</title>
        <authorList>
            <person name="Chanderbali A."/>
        </authorList>
    </citation>
    <scope>NUCLEOTIDE SEQUENCE [LARGE SCALE GENOMIC DNA]</scope>
    <source>
        <strain evidence="5">LSX21</strain>
        <tissue evidence="5">Leaf</tissue>
    </source>
</reference>
<dbReference type="GO" id="GO:0030599">
    <property type="term" value="F:pectinesterase activity"/>
    <property type="evidence" value="ECO:0007669"/>
    <property type="project" value="InterPro"/>
</dbReference>